<dbReference type="Pfam" id="PF13361">
    <property type="entry name" value="UvrD_C"/>
    <property type="match status" value="2"/>
</dbReference>
<dbReference type="InterPro" id="IPR038726">
    <property type="entry name" value="PDDEXK_AddAB-type"/>
</dbReference>
<evidence type="ECO:0000256" key="2">
    <source>
        <dbReference type="ARBA" id="ARBA00022722"/>
    </source>
</evidence>
<evidence type="ECO:0000256" key="5">
    <source>
        <dbReference type="ARBA" id="ARBA00022801"/>
    </source>
</evidence>
<dbReference type="Gene3D" id="3.40.50.300">
    <property type="entry name" value="P-loop containing nucleotide triphosphate hydrolases"/>
    <property type="match status" value="2"/>
</dbReference>
<dbReference type="GO" id="GO:0004527">
    <property type="term" value="F:exonuclease activity"/>
    <property type="evidence" value="ECO:0007669"/>
    <property type="project" value="UniProtKB-KW"/>
</dbReference>
<evidence type="ECO:0000256" key="9">
    <source>
        <dbReference type="ARBA" id="ARBA00023125"/>
    </source>
</evidence>
<dbReference type="PANTHER" id="PTHR11070:SF59">
    <property type="entry name" value="DNA 3'-5' HELICASE"/>
    <property type="match status" value="1"/>
</dbReference>
<sequence>MRTERLRHEGTFATEMARLNAAQRGAVEQLAGPVLVLAGPGTGKTHLLAARIGNILLETDTGAHNILCLTFTEAGVKAMRERLLQFIGPEAHRVAIFTFHGFCSNVIQQNLQYFGRPGLEPLGELEQIRIVRKLLDALPTNSPLKQGYTAEHFYEPHLLHLFAAIKAENWDLDHLEQAIDRYLAELPTKEGFYYKRKYQQFAAGAPRTGEIAEETLRMERLRAGAQLFPAYQDALRQQRRYDYGDMIGWVLRAFHEHPFLLRSYQERYQYLLIDEFQDTNGAQDEIIRLLADYWEQPNVFIVGDDDQAIYEFQGARLRSMVDFAHRYAGLKLVTLTENYRSRQGILDAASVLIQANTRRIGRELPELTIHKHLRAAGPDREAEAAPVSIRLFTNQRQELAGLLAQLRGWRAAGVPWGEMAVIYARHGQAKGLQHLLERAGIPYRSKRRPNVLDGQPVRQLRELLTYLQAEYERPGTGEHLIYRLLHYRCFGTEAHDLARLNLARLAWREGAAGVPSWRNFLQMPSAWPADLRHPAAVRRVADWLEETLGHIGSLTLSGLVEMVLNGSGLLAAALRHPKRAEWVQHYATFTDFVLGELTRRPRLRLDGLLDTLQQMDDNRIELPILAHLDQADAVLLVTAHSAKGLEFDKVWLLDCAENQWGSSGGGRNRQFKLPDTLTYSGEESELEARRRLFFVAMTRAKSELVLSVAELDQRDKAQQRVAFIDELLAGTDLTLEEQHIGAADLAALAETQLQPSDLTRLPGLEQAAIAELLKDFRLSVSALYTYLDCPTRFYYEKLLRVPDREREKTLYGSALHEALETYFNRMRKDSGLVFPSREELLFNFEDALTRRRGLFPARNFQRRLEQGRKDLGQYYDAYRASWTHEVEVELTIRNVEVDGIPLVGTIDRVDIRSDAFVRLIDYKASASGSKAALTKLRPPTPANPHGGSYWRQLTFYKLLYDARPGNYRRVKDAAISFLLPNAHGEQPELDIGIQRQDTDALRTILQRAWEGIQAQEFTGCGKADCAWCRFVEDFREPVPPGQEEDELDDRN</sequence>
<dbReference type="Proteomes" id="UP000650081">
    <property type="component" value="Unassembled WGS sequence"/>
</dbReference>
<dbReference type="RefSeq" id="WP_187468318.1">
    <property type="nucleotide sequence ID" value="NZ_JACSIT010000152.1"/>
</dbReference>
<feature type="domain" description="UvrD-like helicase ATP-binding" evidence="16">
    <location>
        <begin position="17"/>
        <end position="342"/>
    </location>
</feature>
<accession>A0A923PT37</accession>
<keyword evidence="8 15" id="KW-0067">ATP-binding</keyword>
<evidence type="ECO:0000256" key="15">
    <source>
        <dbReference type="PROSITE-ProRule" id="PRU00560"/>
    </source>
</evidence>
<evidence type="ECO:0000259" key="16">
    <source>
        <dbReference type="PROSITE" id="PS51198"/>
    </source>
</evidence>
<evidence type="ECO:0000313" key="18">
    <source>
        <dbReference type="EMBL" id="MBC6996307.1"/>
    </source>
</evidence>
<dbReference type="EC" id="5.6.2.4" evidence="13"/>
<dbReference type="SUPFAM" id="SSF52540">
    <property type="entry name" value="P-loop containing nucleoside triphosphate hydrolases"/>
    <property type="match status" value="1"/>
</dbReference>
<evidence type="ECO:0000256" key="7">
    <source>
        <dbReference type="ARBA" id="ARBA00022839"/>
    </source>
</evidence>
<dbReference type="CDD" id="cd17932">
    <property type="entry name" value="DEXQc_UvrD"/>
    <property type="match status" value="1"/>
</dbReference>
<dbReference type="Pfam" id="PF00580">
    <property type="entry name" value="UvrD-helicase"/>
    <property type="match status" value="1"/>
</dbReference>
<evidence type="ECO:0000256" key="11">
    <source>
        <dbReference type="ARBA" id="ARBA00023235"/>
    </source>
</evidence>
<comment type="catalytic activity">
    <reaction evidence="14">
        <text>ATP + H2O = ADP + phosphate + H(+)</text>
        <dbReference type="Rhea" id="RHEA:13065"/>
        <dbReference type="ChEBI" id="CHEBI:15377"/>
        <dbReference type="ChEBI" id="CHEBI:15378"/>
        <dbReference type="ChEBI" id="CHEBI:30616"/>
        <dbReference type="ChEBI" id="CHEBI:43474"/>
        <dbReference type="ChEBI" id="CHEBI:456216"/>
        <dbReference type="EC" id="5.6.2.4"/>
    </reaction>
</comment>
<dbReference type="Gene3D" id="1.10.10.160">
    <property type="match status" value="1"/>
</dbReference>
<proteinExistence type="inferred from homology"/>
<dbReference type="EMBL" id="JACSIT010000152">
    <property type="protein sequence ID" value="MBC6996307.1"/>
    <property type="molecule type" value="Genomic_DNA"/>
</dbReference>
<dbReference type="GO" id="GO:0005829">
    <property type="term" value="C:cytosol"/>
    <property type="evidence" value="ECO:0007669"/>
    <property type="project" value="TreeGrafter"/>
</dbReference>
<name>A0A923PT37_9BACT</name>
<dbReference type="GO" id="GO:0000725">
    <property type="term" value="P:recombinational repair"/>
    <property type="evidence" value="ECO:0007669"/>
    <property type="project" value="TreeGrafter"/>
</dbReference>
<dbReference type="Gene3D" id="1.10.486.10">
    <property type="entry name" value="PCRA, domain 4"/>
    <property type="match status" value="1"/>
</dbReference>
<evidence type="ECO:0000256" key="6">
    <source>
        <dbReference type="ARBA" id="ARBA00022806"/>
    </source>
</evidence>
<protein>
    <recommendedName>
        <fullName evidence="13">DNA 3'-5' helicase</fullName>
        <ecNumber evidence="13">5.6.2.4</ecNumber>
    </recommendedName>
</protein>
<dbReference type="PANTHER" id="PTHR11070">
    <property type="entry name" value="UVRD / RECB / PCRA DNA HELICASE FAMILY MEMBER"/>
    <property type="match status" value="1"/>
</dbReference>
<dbReference type="PROSITE" id="PS51217">
    <property type="entry name" value="UVRD_HELICASE_CTER"/>
    <property type="match status" value="1"/>
</dbReference>
<keyword evidence="2" id="KW-0540">Nuclease</keyword>
<gene>
    <name evidence="18" type="ORF">H9S92_19205</name>
</gene>
<evidence type="ECO:0000256" key="12">
    <source>
        <dbReference type="ARBA" id="ARBA00034617"/>
    </source>
</evidence>
<reference evidence="18" key="1">
    <citation type="submission" date="2020-08" db="EMBL/GenBank/DDBJ databases">
        <title>Lewinella bacteria from marine environments.</title>
        <authorList>
            <person name="Zhong Y."/>
        </authorList>
    </citation>
    <scope>NUCLEOTIDE SEQUENCE</scope>
    <source>
        <strain evidence="18">KCTC 42187</strain>
    </source>
</reference>
<dbReference type="InterPro" id="IPR011604">
    <property type="entry name" value="PDDEXK-like_dom_sf"/>
</dbReference>
<dbReference type="Gene3D" id="3.90.320.10">
    <property type="match status" value="1"/>
</dbReference>
<evidence type="ECO:0000256" key="10">
    <source>
        <dbReference type="ARBA" id="ARBA00023204"/>
    </source>
</evidence>
<dbReference type="GO" id="GO:0005524">
    <property type="term" value="F:ATP binding"/>
    <property type="evidence" value="ECO:0007669"/>
    <property type="project" value="UniProtKB-UniRule"/>
</dbReference>
<keyword evidence="4" id="KW-0227">DNA damage</keyword>
<dbReference type="InterPro" id="IPR014017">
    <property type="entry name" value="DNA_helicase_UvrD-like_C"/>
</dbReference>
<dbReference type="GO" id="GO:0033202">
    <property type="term" value="C:DNA helicase complex"/>
    <property type="evidence" value="ECO:0007669"/>
    <property type="project" value="TreeGrafter"/>
</dbReference>
<feature type="binding site" evidence="15">
    <location>
        <begin position="38"/>
        <end position="45"/>
    </location>
    <ligand>
        <name>ATP</name>
        <dbReference type="ChEBI" id="CHEBI:30616"/>
    </ligand>
</feature>
<comment type="similarity">
    <text evidence="1">Belongs to the helicase family. UvrD subfamily.</text>
</comment>
<comment type="caution">
    <text evidence="18">The sequence shown here is derived from an EMBL/GenBank/DDBJ whole genome shotgun (WGS) entry which is preliminary data.</text>
</comment>
<dbReference type="InterPro" id="IPR013986">
    <property type="entry name" value="DExx_box_DNA_helicase_dom_sf"/>
</dbReference>
<keyword evidence="19" id="KW-1185">Reference proteome</keyword>
<dbReference type="PROSITE" id="PS51198">
    <property type="entry name" value="UVRD_HELICASE_ATP_BIND"/>
    <property type="match status" value="1"/>
</dbReference>
<evidence type="ECO:0000259" key="17">
    <source>
        <dbReference type="PROSITE" id="PS51217"/>
    </source>
</evidence>
<keyword evidence="6 15" id="KW-0347">Helicase</keyword>
<dbReference type="Pfam" id="PF12705">
    <property type="entry name" value="PDDEXK_1"/>
    <property type="match status" value="1"/>
</dbReference>
<dbReference type="InterPro" id="IPR000212">
    <property type="entry name" value="DNA_helicase_UvrD/REP"/>
</dbReference>
<dbReference type="GO" id="GO:0043138">
    <property type="term" value="F:3'-5' DNA helicase activity"/>
    <property type="evidence" value="ECO:0007669"/>
    <property type="project" value="UniProtKB-EC"/>
</dbReference>
<evidence type="ECO:0000256" key="4">
    <source>
        <dbReference type="ARBA" id="ARBA00022763"/>
    </source>
</evidence>
<keyword evidence="10" id="KW-0234">DNA repair</keyword>
<evidence type="ECO:0000256" key="14">
    <source>
        <dbReference type="ARBA" id="ARBA00048988"/>
    </source>
</evidence>
<evidence type="ECO:0000256" key="8">
    <source>
        <dbReference type="ARBA" id="ARBA00022840"/>
    </source>
</evidence>
<keyword evidence="9" id="KW-0238">DNA-binding</keyword>
<organism evidence="18 19">
    <name type="scientific">Neolewinella lacunae</name>
    <dbReference type="NCBI Taxonomy" id="1517758"/>
    <lineage>
        <taxon>Bacteria</taxon>
        <taxon>Pseudomonadati</taxon>
        <taxon>Bacteroidota</taxon>
        <taxon>Saprospiria</taxon>
        <taxon>Saprospirales</taxon>
        <taxon>Lewinellaceae</taxon>
        <taxon>Neolewinella</taxon>
    </lineage>
</organism>
<keyword evidence="11" id="KW-0413">Isomerase</keyword>
<dbReference type="InterPro" id="IPR014016">
    <property type="entry name" value="UvrD-like_ATP-bd"/>
</dbReference>
<comment type="catalytic activity">
    <reaction evidence="12">
        <text>Couples ATP hydrolysis with the unwinding of duplex DNA by translocating in the 3'-5' direction.</text>
        <dbReference type="EC" id="5.6.2.4"/>
    </reaction>
</comment>
<evidence type="ECO:0000313" key="19">
    <source>
        <dbReference type="Proteomes" id="UP000650081"/>
    </source>
</evidence>
<dbReference type="AlphaFoldDB" id="A0A923PT37"/>
<dbReference type="InterPro" id="IPR027417">
    <property type="entry name" value="P-loop_NTPase"/>
</dbReference>
<evidence type="ECO:0000256" key="3">
    <source>
        <dbReference type="ARBA" id="ARBA00022741"/>
    </source>
</evidence>
<keyword evidence="3 15" id="KW-0547">Nucleotide-binding</keyword>
<feature type="domain" description="UvrD-like helicase C-terminal" evidence="17">
    <location>
        <begin position="343"/>
        <end position="644"/>
    </location>
</feature>
<keyword evidence="5 15" id="KW-0378">Hydrolase</keyword>
<keyword evidence="7" id="KW-0269">Exonuclease</keyword>
<evidence type="ECO:0000256" key="13">
    <source>
        <dbReference type="ARBA" id="ARBA00034808"/>
    </source>
</evidence>
<evidence type="ECO:0000256" key="1">
    <source>
        <dbReference type="ARBA" id="ARBA00009922"/>
    </source>
</evidence>
<dbReference type="GO" id="GO:0003677">
    <property type="term" value="F:DNA binding"/>
    <property type="evidence" value="ECO:0007669"/>
    <property type="project" value="UniProtKB-KW"/>
</dbReference>